<evidence type="ECO:0000313" key="3">
    <source>
        <dbReference type="Proteomes" id="UP000176846"/>
    </source>
</evidence>
<reference evidence="2 3" key="1">
    <citation type="journal article" date="2016" name="Nat. Commun.">
        <title>Thousands of microbial genomes shed light on interconnected biogeochemical processes in an aquifer system.</title>
        <authorList>
            <person name="Anantharaman K."/>
            <person name="Brown C.T."/>
            <person name="Hug L.A."/>
            <person name="Sharon I."/>
            <person name="Castelle C.J."/>
            <person name="Probst A.J."/>
            <person name="Thomas B.C."/>
            <person name="Singh A."/>
            <person name="Wilkins M.J."/>
            <person name="Karaoz U."/>
            <person name="Brodie E.L."/>
            <person name="Williams K.H."/>
            <person name="Hubbard S.S."/>
            <person name="Banfield J.F."/>
        </authorList>
    </citation>
    <scope>NUCLEOTIDE SEQUENCE [LARGE SCALE GENOMIC DNA]</scope>
</reference>
<protein>
    <submittedName>
        <fullName evidence="2">Uncharacterized protein</fullName>
    </submittedName>
</protein>
<proteinExistence type="predicted"/>
<comment type="caution">
    <text evidence="2">The sequence shown here is derived from an EMBL/GenBank/DDBJ whole genome shotgun (WGS) entry which is preliminary data.</text>
</comment>
<keyword evidence="1" id="KW-1133">Transmembrane helix</keyword>
<name>A0A1F7UWE7_9BACT</name>
<evidence type="ECO:0000256" key="1">
    <source>
        <dbReference type="SAM" id="Phobius"/>
    </source>
</evidence>
<evidence type="ECO:0000313" key="2">
    <source>
        <dbReference type="EMBL" id="OGL82623.1"/>
    </source>
</evidence>
<dbReference type="AlphaFoldDB" id="A0A1F7UWE7"/>
<dbReference type="EMBL" id="MGEK01000015">
    <property type="protein sequence ID" value="OGL82623.1"/>
    <property type="molecule type" value="Genomic_DNA"/>
</dbReference>
<gene>
    <name evidence="2" type="ORF">A2936_04795</name>
</gene>
<feature type="transmembrane region" description="Helical" evidence="1">
    <location>
        <begin position="44"/>
        <end position="68"/>
    </location>
</feature>
<keyword evidence="1" id="KW-0812">Transmembrane</keyword>
<keyword evidence="1" id="KW-0472">Membrane</keyword>
<dbReference type="Proteomes" id="UP000176846">
    <property type="component" value="Unassembled WGS sequence"/>
</dbReference>
<organism evidence="2 3">
    <name type="scientific">Candidatus Uhrbacteria bacterium RIFCSPLOWO2_01_FULL_47_25</name>
    <dbReference type="NCBI Taxonomy" id="1802402"/>
    <lineage>
        <taxon>Bacteria</taxon>
        <taxon>Candidatus Uhriibacteriota</taxon>
    </lineage>
</organism>
<accession>A0A1F7UWE7</accession>
<sequence>MERQKLLEAPQPEPTIFGKVVRAYRAFGEDASLDCPGGTWLAPIMWMVSVAIRVFAALVCFGALIKFLEGPQ</sequence>